<proteinExistence type="inferred from homology"/>
<dbReference type="PANTHER" id="PTHR48022">
    <property type="entry name" value="PLASTIDIC GLUCOSE TRANSPORTER 4"/>
    <property type="match status" value="1"/>
</dbReference>
<dbReference type="InterPro" id="IPR036259">
    <property type="entry name" value="MFS_trans_sf"/>
</dbReference>
<evidence type="ECO:0000256" key="5">
    <source>
        <dbReference type="ARBA" id="ARBA00022989"/>
    </source>
</evidence>
<dbReference type="PRINTS" id="PR00171">
    <property type="entry name" value="SUGRTRNSPORT"/>
</dbReference>
<keyword evidence="3 7" id="KW-0813">Transport</keyword>
<evidence type="ECO:0000256" key="1">
    <source>
        <dbReference type="ARBA" id="ARBA00004141"/>
    </source>
</evidence>
<dbReference type="NCBIfam" id="TIGR00879">
    <property type="entry name" value="SP"/>
    <property type="match status" value="1"/>
</dbReference>
<evidence type="ECO:0000313" key="11">
    <source>
        <dbReference type="Proteomes" id="UP001642406"/>
    </source>
</evidence>
<feature type="transmembrane region" description="Helical" evidence="8">
    <location>
        <begin position="94"/>
        <end position="113"/>
    </location>
</feature>
<keyword evidence="4 8" id="KW-0812">Transmembrane</keyword>
<comment type="caution">
    <text evidence="10">The sequence shown here is derived from an EMBL/GenBank/DDBJ whole genome shotgun (WGS) entry which is preliminary data.</text>
</comment>
<keyword evidence="11" id="KW-1185">Reference proteome</keyword>
<organism evidence="10 11">
    <name type="scientific">Sporothrix bragantina</name>
    <dbReference type="NCBI Taxonomy" id="671064"/>
    <lineage>
        <taxon>Eukaryota</taxon>
        <taxon>Fungi</taxon>
        <taxon>Dikarya</taxon>
        <taxon>Ascomycota</taxon>
        <taxon>Pezizomycotina</taxon>
        <taxon>Sordariomycetes</taxon>
        <taxon>Sordariomycetidae</taxon>
        <taxon>Ophiostomatales</taxon>
        <taxon>Ophiostomataceae</taxon>
        <taxon>Sporothrix</taxon>
    </lineage>
</organism>
<dbReference type="SUPFAM" id="SSF103473">
    <property type="entry name" value="MFS general substrate transporter"/>
    <property type="match status" value="1"/>
</dbReference>
<name>A0ABP0D3M1_9PEZI</name>
<feature type="domain" description="Major facilitator superfamily (MFS) profile" evidence="9">
    <location>
        <begin position="23"/>
        <end position="473"/>
    </location>
</feature>
<evidence type="ECO:0000256" key="2">
    <source>
        <dbReference type="ARBA" id="ARBA00010992"/>
    </source>
</evidence>
<dbReference type="Pfam" id="PF00083">
    <property type="entry name" value="Sugar_tr"/>
    <property type="match status" value="1"/>
</dbReference>
<evidence type="ECO:0000259" key="9">
    <source>
        <dbReference type="PROSITE" id="PS50850"/>
    </source>
</evidence>
<feature type="transmembrane region" description="Helical" evidence="8">
    <location>
        <begin position="133"/>
        <end position="153"/>
    </location>
</feature>
<dbReference type="InterPro" id="IPR005829">
    <property type="entry name" value="Sugar_transporter_CS"/>
</dbReference>
<dbReference type="PROSITE" id="PS50850">
    <property type="entry name" value="MFS"/>
    <property type="match status" value="1"/>
</dbReference>
<dbReference type="Proteomes" id="UP001642406">
    <property type="component" value="Unassembled WGS sequence"/>
</dbReference>
<keyword evidence="6 8" id="KW-0472">Membrane</keyword>
<gene>
    <name evidence="10" type="ORF">SBRCBS47491_010094</name>
</gene>
<feature type="transmembrane region" description="Helical" evidence="8">
    <location>
        <begin position="326"/>
        <end position="348"/>
    </location>
</feature>
<feature type="transmembrane region" description="Helical" evidence="8">
    <location>
        <begin position="196"/>
        <end position="217"/>
    </location>
</feature>
<keyword evidence="5 8" id="KW-1133">Transmembrane helix</keyword>
<protein>
    <recommendedName>
        <fullName evidence="9">Major facilitator superfamily (MFS) profile domain-containing protein</fullName>
    </recommendedName>
</protein>
<feature type="transmembrane region" description="Helical" evidence="8">
    <location>
        <begin position="389"/>
        <end position="408"/>
    </location>
</feature>
<comment type="subcellular location">
    <subcellularLocation>
        <location evidence="1">Membrane</location>
        <topology evidence="1">Multi-pass membrane protein</topology>
    </subcellularLocation>
</comment>
<feature type="transmembrane region" description="Helical" evidence="8">
    <location>
        <begin position="448"/>
        <end position="469"/>
    </location>
</feature>
<dbReference type="InterPro" id="IPR003663">
    <property type="entry name" value="Sugar/inositol_transpt"/>
</dbReference>
<evidence type="ECO:0000313" key="10">
    <source>
        <dbReference type="EMBL" id="CAK7237710.1"/>
    </source>
</evidence>
<comment type="similarity">
    <text evidence="2 7">Belongs to the major facilitator superfamily. Sugar transporter (TC 2.A.1.1) family.</text>
</comment>
<feature type="transmembrane region" description="Helical" evidence="8">
    <location>
        <begin position="355"/>
        <end position="377"/>
    </location>
</feature>
<feature type="transmembrane region" description="Helical" evidence="8">
    <location>
        <begin position="296"/>
        <end position="314"/>
    </location>
</feature>
<reference evidence="10 11" key="1">
    <citation type="submission" date="2024-01" db="EMBL/GenBank/DDBJ databases">
        <authorList>
            <person name="Allen C."/>
            <person name="Tagirdzhanova G."/>
        </authorList>
    </citation>
    <scope>NUCLEOTIDE SEQUENCE [LARGE SCALE GENOMIC DNA]</scope>
</reference>
<feature type="transmembrane region" description="Helical" evidence="8">
    <location>
        <begin position="165"/>
        <end position="184"/>
    </location>
</feature>
<feature type="transmembrane region" description="Helical" evidence="8">
    <location>
        <begin position="61"/>
        <end position="82"/>
    </location>
</feature>
<accession>A0ABP0D3M1</accession>
<dbReference type="EMBL" id="CAWUHC010000200">
    <property type="protein sequence ID" value="CAK7237710.1"/>
    <property type="molecule type" value="Genomic_DNA"/>
</dbReference>
<sequence length="550" mass="59511">MASTTDGVPKYMGLSGTPLAYAVSIVLTFGFVLVGYDQGVMSGVISTPQWLGTLPQVDGNATLLGFTVAIYDIGCLLGALLSMALGDRLGRRKLCEIGGALVIIGVVIQVTTFNKGDGSIASSQSKGAFAQFLVGRIITGVGNGVNMATMPVLQAEISRSARGSLVCLETGLIASGTMLAYWLNYGVRNYGSSFTWRFPIAFQCLLCGVYMVGVIFVPESPRWLCKNERVDEAARVMASVNNEPIQSPRTQSDIRAILDAIALENQVGSQFRLRDLTSGGPSQHFRRLLLGISSQLFQQVGGCNAVIYYVPILVQTSLGKSADYSLLLGGINMVVYAIFSLVSFWAVERIGRRKLFLIGSAGQCIAMVITFACIIPNNPTAANGALFGIFLYIAVFGATYLTVPWLYATEINPLRTRAKGAAAANVVNWSMNFLIVMVTPIMVANIGWGTYLFFGAVNFLFLPFIYFFYPETSHRTLEEIDLIFAKGYTEKISYVRAAKELPKLSVEDMERIALEYGLISADDLKHSAPGTGFLAEKNAAEHVESDSTNV</sequence>
<feature type="transmembrane region" description="Helical" evidence="8">
    <location>
        <begin position="19"/>
        <end position="41"/>
    </location>
</feature>
<dbReference type="PROSITE" id="PS00216">
    <property type="entry name" value="SUGAR_TRANSPORT_1"/>
    <property type="match status" value="1"/>
</dbReference>
<dbReference type="PANTHER" id="PTHR48022:SF69">
    <property type="entry name" value="SUGAR TRANSPORTER"/>
    <property type="match status" value="1"/>
</dbReference>
<dbReference type="InterPro" id="IPR050360">
    <property type="entry name" value="MFS_Sugar_Transporters"/>
</dbReference>
<dbReference type="InterPro" id="IPR020846">
    <property type="entry name" value="MFS_dom"/>
</dbReference>
<evidence type="ECO:0000256" key="8">
    <source>
        <dbReference type="SAM" id="Phobius"/>
    </source>
</evidence>
<dbReference type="InterPro" id="IPR005828">
    <property type="entry name" value="MFS_sugar_transport-like"/>
</dbReference>
<evidence type="ECO:0000256" key="3">
    <source>
        <dbReference type="ARBA" id="ARBA00022448"/>
    </source>
</evidence>
<feature type="transmembrane region" description="Helical" evidence="8">
    <location>
        <begin position="420"/>
        <end position="442"/>
    </location>
</feature>
<dbReference type="Gene3D" id="1.20.1250.20">
    <property type="entry name" value="MFS general substrate transporter like domains"/>
    <property type="match status" value="1"/>
</dbReference>
<evidence type="ECO:0000256" key="7">
    <source>
        <dbReference type="RuleBase" id="RU003346"/>
    </source>
</evidence>
<evidence type="ECO:0000256" key="4">
    <source>
        <dbReference type="ARBA" id="ARBA00022692"/>
    </source>
</evidence>
<evidence type="ECO:0000256" key="6">
    <source>
        <dbReference type="ARBA" id="ARBA00023136"/>
    </source>
</evidence>